<feature type="region of interest" description="Disordered" evidence="1">
    <location>
        <begin position="80"/>
        <end position="99"/>
    </location>
</feature>
<protein>
    <submittedName>
        <fullName evidence="2">Uncharacterized protein</fullName>
    </submittedName>
</protein>
<gene>
    <name evidence="2" type="ORF">EYF80_034854</name>
</gene>
<evidence type="ECO:0000313" key="3">
    <source>
        <dbReference type="Proteomes" id="UP000314294"/>
    </source>
</evidence>
<organism evidence="2 3">
    <name type="scientific">Liparis tanakae</name>
    <name type="common">Tanaka's snailfish</name>
    <dbReference type="NCBI Taxonomy" id="230148"/>
    <lineage>
        <taxon>Eukaryota</taxon>
        <taxon>Metazoa</taxon>
        <taxon>Chordata</taxon>
        <taxon>Craniata</taxon>
        <taxon>Vertebrata</taxon>
        <taxon>Euteleostomi</taxon>
        <taxon>Actinopterygii</taxon>
        <taxon>Neopterygii</taxon>
        <taxon>Teleostei</taxon>
        <taxon>Neoteleostei</taxon>
        <taxon>Acanthomorphata</taxon>
        <taxon>Eupercaria</taxon>
        <taxon>Perciformes</taxon>
        <taxon>Cottioidei</taxon>
        <taxon>Cottales</taxon>
        <taxon>Liparidae</taxon>
        <taxon>Liparis</taxon>
    </lineage>
</organism>
<keyword evidence="3" id="KW-1185">Reference proteome</keyword>
<proteinExistence type="predicted"/>
<name>A0A4Z2GNI3_9TELE</name>
<evidence type="ECO:0000313" key="2">
    <source>
        <dbReference type="EMBL" id="TNN54909.1"/>
    </source>
</evidence>
<dbReference type="EMBL" id="SRLO01000471">
    <property type="protein sequence ID" value="TNN54909.1"/>
    <property type="molecule type" value="Genomic_DNA"/>
</dbReference>
<sequence length="111" mass="12129">MDKHKGRSALSRSAFGVSRCSPSPLDRTSPVSTHGSAAAGQPLVGTARIHSDQSQCASARDAPCSPKRAELNSDWTTVERRRHHAQLQPPKKEKCATRTSRAWRVGLELTR</sequence>
<evidence type="ECO:0000256" key="1">
    <source>
        <dbReference type="SAM" id="MobiDB-lite"/>
    </source>
</evidence>
<reference evidence="2 3" key="1">
    <citation type="submission" date="2019-03" db="EMBL/GenBank/DDBJ databases">
        <title>First draft genome of Liparis tanakae, snailfish: a comprehensive survey of snailfish specific genes.</title>
        <authorList>
            <person name="Kim W."/>
            <person name="Song I."/>
            <person name="Jeong J.-H."/>
            <person name="Kim D."/>
            <person name="Kim S."/>
            <person name="Ryu S."/>
            <person name="Song J.Y."/>
            <person name="Lee S.K."/>
        </authorList>
    </citation>
    <scope>NUCLEOTIDE SEQUENCE [LARGE SCALE GENOMIC DNA]</scope>
    <source>
        <tissue evidence="2">Muscle</tissue>
    </source>
</reference>
<dbReference type="Proteomes" id="UP000314294">
    <property type="component" value="Unassembled WGS sequence"/>
</dbReference>
<dbReference type="AlphaFoldDB" id="A0A4Z2GNI3"/>
<comment type="caution">
    <text evidence="2">The sequence shown here is derived from an EMBL/GenBank/DDBJ whole genome shotgun (WGS) entry which is preliminary data.</text>
</comment>
<feature type="region of interest" description="Disordered" evidence="1">
    <location>
        <begin position="1"/>
        <end position="71"/>
    </location>
</feature>
<accession>A0A4Z2GNI3</accession>